<dbReference type="InterPro" id="IPR036291">
    <property type="entry name" value="NAD(P)-bd_dom_sf"/>
</dbReference>
<sequence>MNPAFWNGRHVVVTGGSSGIGLAATELLTEAGALVTVLALDDNNAKALCRRALPNLVVAAADVTDPDQVAAALDAGRAAHGTIRSVITCAGIVKPGYFHELSDADLRRHMDINYFGTLHTVRRALPDLMATQAGTITCISSAAGLVGVFGYGAYSPSKFAVRGLVEVLRQEYKPHGITVTGVYPPDVDTPMLAGEQKLKPPELIALSNGENPLSAAQVAQAMLKGTEFGRASVVPGAETKVIKWVAGALPGLLTSWADGKIAQARAKGLAGQAQA</sequence>
<dbReference type="Proteomes" id="UP001474181">
    <property type="component" value="Unassembled WGS sequence"/>
</dbReference>
<proteinExistence type="predicted"/>
<dbReference type="PANTHER" id="PTHR43550">
    <property type="entry name" value="3-KETODIHYDROSPHINGOSINE REDUCTASE"/>
    <property type="match status" value="1"/>
</dbReference>
<evidence type="ECO:0000256" key="1">
    <source>
        <dbReference type="ARBA" id="ARBA00004240"/>
    </source>
</evidence>
<protein>
    <recommendedName>
        <fullName evidence="9">3-dehydrosphinganine reductase</fullName>
        <ecNumber evidence="9">1.1.1.102</ecNumber>
    </recommendedName>
</protein>
<evidence type="ECO:0000256" key="6">
    <source>
        <dbReference type="ARBA" id="ARBA00022919"/>
    </source>
</evidence>
<dbReference type="Pfam" id="PF00106">
    <property type="entry name" value="adh_short"/>
    <property type="match status" value="1"/>
</dbReference>
<evidence type="ECO:0000313" key="12">
    <source>
        <dbReference type="Proteomes" id="UP001474181"/>
    </source>
</evidence>
<dbReference type="InterPro" id="IPR045022">
    <property type="entry name" value="KDSR-like"/>
</dbReference>
<evidence type="ECO:0000313" key="11">
    <source>
        <dbReference type="EMBL" id="MER7187907.1"/>
    </source>
</evidence>
<evidence type="ECO:0000256" key="2">
    <source>
        <dbReference type="ARBA" id="ARBA00004760"/>
    </source>
</evidence>
<dbReference type="Gene3D" id="3.40.50.720">
    <property type="entry name" value="NAD(P)-binding Rossmann-like Domain"/>
    <property type="match status" value="1"/>
</dbReference>
<evidence type="ECO:0000256" key="4">
    <source>
        <dbReference type="ARBA" id="ARBA00022824"/>
    </source>
</evidence>
<dbReference type="EMBL" id="JBEPEK010000959">
    <property type="protein sequence ID" value="MER7187907.1"/>
    <property type="molecule type" value="Genomic_DNA"/>
</dbReference>
<dbReference type="InterPro" id="IPR002347">
    <property type="entry name" value="SDR_fam"/>
</dbReference>
<name>A0ABV1XFT6_9ACTN</name>
<dbReference type="EC" id="1.1.1.102" evidence="9"/>
<evidence type="ECO:0000256" key="5">
    <source>
        <dbReference type="ARBA" id="ARBA00022857"/>
    </source>
</evidence>
<gene>
    <name evidence="11" type="ORF">ABT404_52065</name>
</gene>
<keyword evidence="7 11" id="KW-0560">Oxidoreductase</keyword>
<keyword evidence="5" id="KW-0521">NADP</keyword>
<keyword evidence="4" id="KW-0256">Endoplasmic reticulum</keyword>
<feature type="domain" description="Ketoreductase" evidence="10">
    <location>
        <begin position="9"/>
        <end position="183"/>
    </location>
</feature>
<dbReference type="InterPro" id="IPR057326">
    <property type="entry name" value="KR_dom"/>
</dbReference>
<evidence type="ECO:0000259" key="10">
    <source>
        <dbReference type="SMART" id="SM00822"/>
    </source>
</evidence>
<organism evidence="11 12">
    <name type="scientific">Streptomyces hyaluromycini</name>
    <dbReference type="NCBI Taxonomy" id="1377993"/>
    <lineage>
        <taxon>Bacteria</taxon>
        <taxon>Bacillati</taxon>
        <taxon>Actinomycetota</taxon>
        <taxon>Actinomycetes</taxon>
        <taxon>Kitasatosporales</taxon>
        <taxon>Streptomycetaceae</taxon>
        <taxon>Streptomyces</taxon>
    </lineage>
</organism>
<dbReference type="GO" id="GO:0016491">
    <property type="term" value="F:oxidoreductase activity"/>
    <property type="evidence" value="ECO:0007669"/>
    <property type="project" value="UniProtKB-KW"/>
</dbReference>
<accession>A0ABV1XFT6</accession>
<keyword evidence="12" id="KW-1185">Reference proteome</keyword>
<keyword evidence="6" id="KW-0746">Sphingolipid metabolism</keyword>
<evidence type="ECO:0000256" key="9">
    <source>
        <dbReference type="ARBA" id="ARBA00026112"/>
    </source>
</evidence>
<evidence type="ECO:0000256" key="3">
    <source>
        <dbReference type="ARBA" id="ARBA00004991"/>
    </source>
</evidence>
<dbReference type="CDD" id="cd08939">
    <property type="entry name" value="KDSR-like_SDR_c"/>
    <property type="match status" value="1"/>
</dbReference>
<comment type="caution">
    <text evidence="11">The sequence shown here is derived from an EMBL/GenBank/DDBJ whole genome shotgun (WGS) entry which is preliminary data.</text>
</comment>
<dbReference type="PRINTS" id="PR00081">
    <property type="entry name" value="GDHRDH"/>
</dbReference>
<dbReference type="SUPFAM" id="SSF51735">
    <property type="entry name" value="NAD(P)-binding Rossmann-fold domains"/>
    <property type="match status" value="1"/>
</dbReference>
<keyword evidence="8" id="KW-0443">Lipid metabolism</keyword>
<dbReference type="RefSeq" id="WP_350792631.1">
    <property type="nucleotide sequence ID" value="NZ_JBEPEK010000959.1"/>
</dbReference>
<evidence type="ECO:0000256" key="7">
    <source>
        <dbReference type="ARBA" id="ARBA00023002"/>
    </source>
</evidence>
<reference evidence="11 12" key="1">
    <citation type="submission" date="2024-06" db="EMBL/GenBank/DDBJ databases">
        <title>The Natural Products Discovery Center: Release of the First 8490 Sequenced Strains for Exploring Actinobacteria Biosynthetic Diversity.</title>
        <authorList>
            <person name="Kalkreuter E."/>
            <person name="Kautsar S.A."/>
            <person name="Yang D."/>
            <person name="Bader C.D."/>
            <person name="Teijaro C.N."/>
            <person name="Fluegel L."/>
            <person name="Davis C.M."/>
            <person name="Simpson J.R."/>
            <person name="Lauterbach L."/>
            <person name="Steele A.D."/>
            <person name="Gui C."/>
            <person name="Meng S."/>
            <person name="Li G."/>
            <person name="Viehrig K."/>
            <person name="Ye F."/>
            <person name="Su P."/>
            <person name="Kiefer A.F."/>
            <person name="Nichols A."/>
            <person name="Cepeda A.J."/>
            <person name="Yan W."/>
            <person name="Fan B."/>
            <person name="Jiang Y."/>
            <person name="Adhikari A."/>
            <person name="Zheng C.-J."/>
            <person name="Schuster L."/>
            <person name="Cowan T.M."/>
            <person name="Smanski M.J."/>
            <person name="Chevrette M.G."/>
            <person name="De Carvalho L.P.S."/>
            <person name="Shen B."/>
        </authorList>
    </citation>
    <scope>NUCLEOTIDE SEQUENCE [LARGE SCALE GENOMIC DNA]</scope>
    <source>
        <strain evidence="11 12">NPDC000234</strain>
    </source>
</reference>
<evidence type="ECO:0000256" key="8">
    <source>
        <dbReference type="ARBA" id="ARBA00023098"/>
    </source>
</evidence>
<comment type="pathway">
    <text evidence="2">Lipid metabolism; sphingolipid metabolism.</text>
</comment>
<dbReference type="SMART" id="SM00822">
    <property type="entry name" value="PKS_KR"/>
    <property type="match status" value="1"/>
</dbReference>
<comment type="subcellular location">
    <subcellularLocation>
        <location evidence="1">Endoplasmic reticulum</location>
    </subcellularLocation>
</comment>
<comment type="pathway">
    <text evidence="3">Sphingolipid metabolism.</text>
</comment>
<dbReference type="PANTHER" id="PTHR43550:SF3">
    <property type="entry name" value="3-KETODIHYDROSPHINGOSINE REDUCTASE"/>
    <property type="match status" value="1"/>
</dbReference>